<organism evidence="3 4">
    <name type="scientific">Jimgerdemannia flammicorona</name>
    <dbReference type="NCBI Taxonomy" id="994334"/>
    <lineage>
        <taxon>Eukaryota</taxon>
        <taxon>Fungi</taxon>
        <taxon>Fungi incertae sedis</taxon>
        <taxon>Mucoromycota</taxon>
        <taxon>Mucoromycotina</taxon>
        <taxon>Endogonomycetes</taxon>
        <taxon>Endogonales</taxon>
        <taxon>Endogonaceae</taxon>
        <taxon>Jimgerdemannia</taxon>
    </lineage>
</organism>
<dbReference type="AlphaFoldDB" id="A0A433Q2B3"/>
<keyword evidence="4" id="KW-1185">Reference proteome</keyword>
<name>A0A433Q2B3_9FUNG</name>
<accession>A0A433Q2B3</accession>
<sequence length="985" mass="108348">MYFDRPTPTGQAQESASSTSEDSRRSHTTHNVGDEWPNTTAASHAYDANNISPGTAPPLPFTFAMPSDSDSNPTVRTPFPAVGLTVYGDLGDCDDFELIEDENHHEQERTAQPLDLPIGVFGNHFAIRDNDGDDSDEDGSDEVNEDDDDDDDDLHSDDIPSSYIPSSDEDEITEHANGSSGQSGSSVKSDRRGTMDSTATGSGSMEAQPSSSRVHPYGSYSIPVFSSSELPPMFDPDSEPDVRPSQTQQQQRPSSPPQVLPNDNAGGGPHMDHPYFTLPNALRVMYLGQATEQDRQIIFNKLSEGLAEAFAENASFFGPGGVPRRQTTAAALPAPRPSSPPPGPSTGTFKEKKHHILLLSLLPASADGDTTIDTCEDNGLSIIEADFTGDSRSSLEMGKNYANRQLADKIRVRGDDKDQLRDARFGGFVYPDETPNGIDLVIYFFAGDVIRELGASQNLDREEEERIEDDMMLLWRLSRLDVPVLIVLSSVTTRKGVRVTGESDDDAIFYTDTMVYPEDALDEDQGPSANGSETSSSPVALTGSARLANRRKEVVDLLTRYNIRCLNLTNPTLERPLSLSISKDESYLWNWQTPYPGRPANLIDHQVYTIPELSALDKHSIYCDLRYIRGLGVRAERIRAEDRKKAEEQATRAIRTRKRRVLAIAGIAFVITTALLYLCILVLMGSPANVWSIRQRIPTRHRLSQTPTDPSIIACPPSDSACDIGTEETWSVRPTSLLEKLSERKDKKLSGENQQPTVIARTDHESHDVEQDGRHSFAVMVPLKTKYVIAEPKAKFEDSAADRVTMSTEGAVLETSSASEMEKHTTVGQTIPTVTPVSTTERVADAAVACYDSTVHVAQSVGGRVVFEVERAWCVVREEGKRAWEKVRDAAVEEKKMEGEPVRDAGDAETIVSEPDDAVTRIRKHVVRITTRARARSVYIVKNVKLWARVMQELAGEWVRDTWGVVTGYITGGMEGVAMVKMGAE</sequence>
<feature type="compositionally biased region" description="Low complexity" evidence="1">
    <location>
        <begin position="323"/>
        <end position="333"/>
    </location>
</feature>
<feature type="compositionally biased region" description="Polar residues" evidence="1">
    <location>
        <begin position="195"/>
        <end position="213"/>
    </location>
</feature>
<feature type="region of interest" description="Disordered" evidence="1">
    <location>
        <begin position="520"/>
        <end position="542"/>
    </location>
</feature>
<evidence type="ECO:0000313" key="3">
    <source>
        <dbReference type="EMBL" id="RUS23916.1"/>
    </source>
</evidence>
<protein>
    <submittedName>
        <fullName evidence="3">Uncharacterized protein</fullName>
    </submittedName>
</protein>
<evidence type="ECO:0000256" key="2">
    <source>
        <dbReference type="SAM" id="Phobius"/>
    </source>
</evidence>
<feature type="compositionally biased region" description="Acidic residues" evidence="1">
    <location>
        <begin position="131"/>
        <end position="155"/>
    </location>
</feature>
<feature type="region of interest" description="Disordered" evidence="1">
    <location>
        <begin position="125"/>
        <end position="274"/>
    </location>
</feature>
<dbReference type="Proteomes" id="UP000274822">
    <property type="component" value="Unassembled WGS sequence"/>
</dbReference>
<keyword evidence="2" id="KW-1133">Transmembrane helix</keyword>
<keyword evidence="2" id="KW-0812">Transmembrane</keyword>
<feature type="compositionally biased region" description="Low complexity" evidence="1">
    <location>
        <begin position="243"/>
        <end position="253"/>
    </location>
</feature>
<gene>
    <name evidence="3" type="ORF">BC938DRAFT_474416</name>
</gene>
<feature type="compositionally biased region" description="Polar residues" evidence="1">
    <location>
        <begin position="527"/>
        <end position="539"/>
    </location>
</feature>
<feature type="compositionally biased region" description="Pro residues" evidence="1">
    <location>
        <begin position="334"/>
        <end position="344"/>
    </location>
</feature>
<feature type="compositionally biased region" description="Low complexity" evidence="1">
    <location>
        <begin position="11"/>
        <end position="20"/>
    </location>
</feature>
<comment type="caution">
    <text evidence="3">The sequence shown here is derived from an EMBL/GenBank/DDBJ whole genome shotgun (WGS) entry which is preliminary data.</text>
</comment>
<reference evidence="3 4" key="1">
    <citation type="journal article" date="2018" name="New Phytol.">
        <title>Phylogenomics of Endogonaceae and evolution of mycorrhizas within Mucoromycota.</title>
        <authorList>
            <person name="Chang Y."/>
            <person name="Desiro A."/>
            <person name="Na H."/>
            <person name="Sandor L."/>
            <person name="Lipzen A."/>
            <person name="Clum A."/>
            <person name="Barry K."/>
            <person name="Grigoriev I.V."/>
            <person name="Martin F.M."/>
            <person name="Stajich J.E."/>
            <person name="Smith M.E."/>
            <person name="Bonito G."/>
            <person name="Spatafora J.W."/>
        </authorList>
    </citation>
    <scope>NUCLEOTIDE SEQUENCE [LARGE SCALE GENOMIC DNA]</scope>
    <source>
        <strain evidence="3 4">AD002</strain>
    </source>
</reference>
<keyword evidence="2" id="KW-0472">Membrane</keyword>
<feature type="region of interest" description="Disordered" evidence="1">
    <location>
        <begin position="318"/>
        <end position="347"/>
    </location>
</feature>
<feature type="region of interest" description="Disordered" evidence="1">
    <location>
        <begin position="1"/>
        <end position="53"/>
    </location>
</feature>
<proteinExistence type="predicted"/>
<feature type="transmembrane region" description="Helical" evidence="2">
    <location>
        <begin position="661"/>
        <end position="684"/>
    </location>
</feature>
<evidence type="ECO:0000256" key="1">
    <source>
        <dbReference type="SAM" id="MobiDB-lite"/>
    </source>
</evidence>
<dbReference type="EMBL" id="RBNJ01018038">
    <property type="protein sequence ID" value="RUS23916.1"/>
    <property type="molecule type" value="Genomic_DNA"/>
</dbReference>
<evidence type="ECO:0000313" key="4">
    <source>
        <dbReference type="Proteomes" id="UP000274822"/>
    </source>
</evidence>